<proteinExistence type="predicted"/>
<dbReference type="GO" id="GO:0080032">
    <property type="term" value="F:methyl jasmonate esterase activity"/>
    <property type="evidence" value="ECO:0007669"/>
    <property type="project" value="TreeGrafter"/>
</dbReference>
<gene>
    <name evidence="4" type="ORF">Slati_1241800</name>
</gene>
<evidence type="ECO:0000256" key="1">
    <source>
        <dbReference type="ARBA" id="ARBA00022801"/>
    </source>
</evidence>
<sequence length="286" mass="31623">MGEEESTEVVEMKEEDQSLNNNSITPPPPPHFVLVHGIGGGAWCWYKIRCLMENSGYRVTCLDLKASGMDPTDPNTVLSFDDYNKPLIDFLFSLHDNHQVILVGHSAGGLSLSDAIHKFGKKKIKLAVFVAATMLRSGFVTDQDIKDGVPDLSEFGEVKEVSDVGFGLGEDHPPTTMMIKKEVQRKIVYQLSPQEDSTLAAMLLRPGPVQALTTARFAESEDADNVPRIFIKTMYDNVVKPEQQEAMIKKWPPSDVYVLESDHSPFFSAPFVLFGLLVKAAVAYGC</sequence>
<dbReference type="PANTHER" id="PTHR10992:SF1032">
    <property type="entry name" value="METHYLESTERASE 17"/>
    <property type="match status" value="1"/>
</dbReference>
<dbReference type="EMBL" id="JACGWN010000004">
    <property type="protein sequence ID" value="KAL0452637.1"/>
    <property type="molecule type" value="Genomic_DNA"/>
</dbReference>
<reference evidence="4" key="1">
    <citation type="submission" date="2020-06" db="EMBL/GenBank/DDBJ databases">
        <authorList>
            <person name="Li T."/>
            <person name="Hu X."/>
            <person name="Zhang T."/>
            <person name="Song X."/>
            <person name="Zhang H."/>
            <person name="Dai N."/>
            <person name="Sheng W."/>
            <person name="Hou X."/>
            <person name="Wei L."/>
        </authorList>
    </citation>
    <scope>NUCLEOTIDE SEQUENCE</scope>
    <source>
        <strain evidence="4">KEN1</strain>
        <tissue evidence="4">Leaf</tissue>
    </source>
</reference>
<dbReference type="AlphaFoldDB" id="A0AAW2XEL5"/>
<dbReference type="GO" id="GO:0080031">
    <property type="term" value="F:methyl salicylate esterase activity"/>
    <property type="evidence" value="ECO:0007669"/>
    <property type="project" value="TreeGrafter"/>
</dbReference>
<dbReference type="FunFam" id="3.40.50.1820:FF:000025">
    <property type="entry name" value="putative methylesterase 11, chloroplastic"/>
    <property type="match status" value="1"/>
</dbReference>
<evidence type="ECO:0000313" key="4">
    <source>
        <dbReference type="EMBL" id="KAL0452637.1"/>
    </source>
</evidence>
<reference evidence="4" key="2">
    <citation type="journal article" date="2024" name="Plant">
        <title>Genomic evolution and insights into agronomic trait innovations of Sesamum species.</title>
        <authorList>
            <person name="Miao H."/>
            <person name="Wang L."/>
            <person name="Qu L."/>
            <person name="Liu H."/>
            <person name="Sun Y."/>
            <person name="Le M."/>
            <person name="Wang Q."/>
            <person name="Wei S."/>
            <person name="Zheng Y."/>
            <person name="Lin W."/>
            <person name="Duan Y."/>
            <person name="Cao H."/>
            <person name="Xiong S."/>
            <person name="Wang X."/>
            <person name="Wei L."/>
            <person name="Li C."/>
            <person name="Ma Q."/>
            <person name="Ju M."/>
            <person name="Zhao R."/>
            <person name="Li G."/>
            <person name="Mu C."/>
            <person name="Tian Q."/>
            <person name="Mei H."/>
            <person name="Zhang T."/>
            <person name="Gao T."/>
            <person name="Zhang H."/>
        </authorList>
    </citation>
    <scope>NUCLEOTIDE SEQUENCE</scope>
    <source>
        <strain evidence="4">KEN1</strain>
    </source>
</reference>
<dbReference type="InterPro" id="IPR000073">
    <property type="entry name" value="AB_hydrolase_1"/>
</dbReference>
<accession>A0AAW2XEL5</accession>
<dbReference type="InterPro" id="IPR029058">
    <property type="entry name" value="AB_hydrolase_fold"/>
</dbReference>
<evidence type="ECO:0000259" key="3">
    <source>
        <dbReference type="Pfam" id="PF12697"/>
    </source>
</evidence>
<dbReference type="GO" id="GO:0080030">
    <property type="term" value="F:methyl indole-3-acetate esterase activity"/>
    <property type="evidence" value="ECO:0007669"/>
    <property type="project" value="TreeGrafter"/>
</dbReference>
<keyword evidence="1" id="KW-0378">Hydrolase</keyword>
<dbReference type="Pfam" id="PF12697">
    <property type="entry name" value="Abhydrolase_6"/>
    <property type="match status" value="1"/>
</dbReference>
<dbReference type="SUPFAM" id="SSF53474">
    <property type="entry name" value="alpha/beta-Hydrolases"/>
    <property type="match status" value="1"/>
</dbReference>
<comment type="caution">
    <text evidence="4">The sequence shown here is derived from an EMBL/GenBank/DDBJ whole genome shotgun (WGS) entry which is preliminary data.</text>
</comment>
<dbReference type="PANTHER" id="PTHR10992">
    <property type="entry name" value="METHYLESTERASE FAMILY MEMBER"/>
    <property type="match status" value="1"/>
</dbReference>
<protein>
    <submittedName>
        <fullName evidence="4">Methylesterase 17</fullName>
    </submittedName>
</protein>
<feature type="region of interest" description="Disordered" evidence="2">
    <location>
        <begin position="1"/>
        <end position="25"/>
    </location>
</feature>
<name>A0AAW2XEL5_9LAMI</name>
<organism evidence="4">
    <name type="scientific">Sesamum latifolium</name>
    <dbReference type="NCBI Taxonomy" id="2727402"/>
    <lineage>
        <taxon>Eukaryota</taxon>
        <taxon>Viridiplantae</taxon>
        <taxon>Streptophyta</taxon>
        <taxon>Embryophyta</taxon>
        <taxon>Tracheophyta</taxon>
        <taxon>Spermatophyta</taxon>
        <taxon>Magnoliopsida</taxon>
        <taxon>eudicotyledons</taxon>
        <taxon>Gunneridae</taxon>
        <taxon>Pentapetalae</taxon>
        <taxon>asterids</taxon>
        <taxon>lamiids</taxon>
        <taxon>Lamiales</taxon>
        <taxon>Pedaliaceae</taxon>
        <taxon>Sesamum</taxon>
    </lineage>
</organism>
<dbReference type="GO" id="GO:0009694">
    <property type="term" value="P:jasmonic acid metabolic process"/>
    <property type="evidence" value="ECO:0007669"/>
    <property type="project" value="TreeGrafter"/>
</dbReference>
<dbReference type="InterPro" id="IPR045889">
    <property type="entry name" value="MES/HNL"/>
</dbReference>
<dbReference type="Gene3D" id="3.40.50.1820">
    <property type="entry name" value="alpha/beta hydrolase"/>
    <property type="match status" value="1"/>
</dbReference>
<evidence type="ECO:0000256" key="2">
    <source>
        <dbReference type="SAM" id="MobiDB-lite"/>
    </source>
</evidence>
<feature type="domain" description="AB hydrolase-1" evidence="3">
    <location>
        <begin position="32"/>
        <end position="270"/>
    </location>
</feature>
<dbReference type="GO" id="GO:0009696">
    <property type="term" value="P:salicylic acid metabolic process"/>
    <property type="evidence" value="ECO:0007669"/>
    <property type="project" value="TreeGrafter"/>
</dbReference>